<keyword evidence="8 9" id="KW-0472">Membrane</keyword>
<dbReference type="Pfam" id="PF01545">
    <property type="entry name" value="Cation_efflux"/>
    <property type="match status" value="1"/>
</dbReference>
<evidence type="ECO:0000256" key="7">
    <source>
        <dbReference type="ARBA" id="ARBA00023065"/>
    </source>
</evidence>
<sequence>MRAALLLTGGFMAAEVVGGLISGSLALLADAGHMLADTAALALAWYAFRAARRPAGAARTYGGHRFQVLAAFINGAALLLLSLWIVVEAARRLFEPVPVLGGPMLAIAALGLAVNIASFTILNGGDKANLNVRGAALHVLGDLLGSVAALAAAAVILTTGWTPIDPILSAVVSLLILRSAWALVTPAWHVLMEGAPEGLDLDRLQRSLQAVPGVADIHHVHAWSLTPEQPLLTLHATVADGAEPDTVLRALTRTLREEFGIGHATIQVERRPCADGAAPVA</sequence>
<evidence type="ECO:0000313" key="12">
    <source>
        <dbReference type="EMBL" id="ACJ00395.1"/>
    </source>
</evidence>
<keyword evidence="5" id="KW-0862">Zinc</keyword>
<evidence type="ECO:0000256" key="9">
    <source>
        <dbReference type="SAM" id="Phobius"/>
    </source>
</evidence>
<dbReference type="GO" id="GO:0005385">
    <property type="term" value="F:zinc ion transmembrane transporter activity"/>
    <property type="evidence" value="ECO:0007669"/>
    <property type="project" value="TreeGrafter"/>
</dbReference>
<accession>B6IVS1</accession>
<reference evidence="12 13" key="1">
    <citation type="journal article" date="2010" name="BMC Genomics">
        <title>Metabolic flexibility revealed in the genome of the cyst-forming alpha-1 proteobacterium Rhodospirillum centenum.</title>
        <authorList>
            <person name="Lu Y.K."/>
            <person name="Marden J."/>
            <person name="Han M."/>
            <person name="Swingley W.D."/>
            <person name="Mastrian S.D."/>
            <person name="Chowdhury S.R."/>
            <person name="Hao J."/>
            <person name="Helmy T."/>
            <person name="Kim S."/>
            <person name="Kurdoglu A.A."/>
            <person name="Matthies H.J."/>
            <person name="Rollo D."/>
            <person name="Stothard P."/>
            <person name="Blankenship R.E."/>
            <person name="Bauer C.E."/>
            <person name="Touchman J.W."/>
        </authorList>
    </citation>
    <scope>NUCLEOTIDE SEQUENCE [LARGE SCALE GENOMIC DNA]</scope>
    <source>
        <strain evidence="13">ATCC 51521 / SW</strain>
    </source>
</reference>
<feature type="transmembrane region" description="Helical" evidence="9">
    <location>
        <begin position="99"/>
        <end position="122"/>
    </location>
</feature>
<evidence type="ECO:0000256" key="6">
    <source>
        <dbReference type="ARBA" id="ARBA00022989"/>
    </source>
</evidence>
<evidence type="ECO:0000256" key="5">
    <source>
        <dbReference type="ARBA" id="ARBA00022906"/>
    </source>
</evidence>
<keyword evidence="4 9" id="KW-0812">Transmembrane</keyword>
<dbReference type="Gene3D" id="1.20.1510.10">
    <property type="entry name" value="Cation efflux protein transmembrane domain"/>
    <property type="match status" value="1"/>
</dbReference>
<dbReference type="RefSeq" id="WP_012568175.1">
    <property type="nucleotide sequence ID" value="NC_011420.2"/>
</dbReference>
<dbReference type="EMBL" id="CP000613">
    <property type="protein sequence ID" value="ACJ00395.1"/>
    <property type="molecule type" value="Genomic_DNA"/>
</dbReference>
<dbReference type="InterPro" id="IPR036837">
    <property type="entry name" value="Cation_efflux_CTD_sf"/>
</dbReference>
<dbReference type="GO" id="GO:0005886">
    <property type="term" value="C:plasma membrane"/>
    <property type="evidence" value="ECO:0007669"/>
    <property type="project" value="TreeGrafter"/>
</dbReference>
<evidence type="ECO:0000259" key="10">
    <source>
        <dbReference type="Pfam" id="PF01545"/>
    </source>
</evidence>
<feature type="domain" description="Cation efflux protein transmembrane" evidence="10">
    <location>
        <begin position="3"/>
        <end position="192"/>
    </location>
</feature>
<keyword evidence="7" id="KW-0406">Ion transport</keyword>
<feature type="transmembrane region" description="Helical" evidence="9">
    <location>
        <begin position="28"/>
        <end position="48"/>
    </location>
</feature>
<comment type="similarity">
    <text evidence="2">Belongs to the cation diffusion facilitator (CDF) transporter (TC 2.A.4) family. SLC30A subfamily.</text>
</comment>
<dbReference type="KEGG" id="rce:RC1_3028"/>
<dbReference type="Proteomes" id="UP000001591">
    <property type="component" value="Chromosome"/>
</dbReference>
<evidence type="ECO:0000256" key="1">
    <source>
        <dbReference type="ARBA" id="ARBA00004141"/>
    </source>
</evidence>
<dbReference type="NCBIfam" id="TIGR01297">
    <property type="entry name" value="CDF"/>
    <property type="match status" value="1"/>
</dbReference>
<dbReference type="InterPro" id="IPR027470">
    <property type="entry name" value="Cation_efflux_CTD"/>
</dbReference>
<dbReference type="InterPro" id="IPR050681">
    <property type="entry name" value="CDF/SLC30A"/>
</dbReference>
<dbReference type="eggNOG" id="COG1230">
    <property type="taxonomic scope" value="Bacteria"/>
</dbReference>
<dbReference type="InterPro" id="IPR002524">
    <property type="entry name" value="Cation_efflux"/>
</dbReference>
<dbReference type="InterPro" id="IPR027469">
    <property type="entry name" value="Cation_efflux_TMD_sf"/>
</dbReference>
<dbReference type="PANTHER" id="PTHR11562">
    <property type="entry name" value="CATION EFFLUX PROTEIN/ ZINC TRANSPORTER"/>
    <property type="match status" value="1"/>
</dbReference>
<dbReference type="AlphaFoldDB" id="B6IVS1"/>
<name>B6IVS1_RHOCS</name>
<dbReference type="SUPFAM" id="SSF160240">
    <property type="entry name" value="Cation efflux protein cytoplasmic domain-like"/>
    <property type="match status" value="1"/>
</dbReference>
<evidence type="ECO:0000256" key="3">
    <source>
        <dbReference type="ARBA" id="ARBA00022448"/>
    </source>
</evidence>
<feature type="transmembrane region" description="Helical" evidence="9">
    <location>
        <begin position="167"/>
        <end position="184"/>
    </location>
</feature>
<feature type="transmembrane region" description="Helical" evidence="9">
    <location>
        <begin position="143"/>
        <end position="161"/>
    </location>
</feature>
<dbReference type="SUPFAM" id="SSF161111">
    <property type="entry name" value="Cation efflux protein transmembrane domain-like"/>
    <property type="match status" value="1"/>
</dbReference>
<proteinExistence type="inferred from homology"/>
<evidence type="ECO:0000313" key="13">
    <source>
        <dbReference type="Proteomes" id="UP000001591"/>
    </source>
</evidence>
<evidence type="ECO:0000256" key="8">
    <source>
        <dbReference type="ARBA" id="ARBA00023136"/>
    </source>
</evidence>
<dbReference type="InterPro" id="IPR058533">
    <property type="entry name" value="Cation_efflux_TM"/>
</dbReference>
<keyword evidence="6 9" id="KW-1133">Transmembrane helix</keyword>
<keyword evidence="3" id="KW-0813">Transport</keyword>
<gene>
    <name evidence="12" type="primary">zitB</name>
    <name evidence="12" type="ordered locus">RC1_3028</name>
</gene>
<organism evidence="12 13">
    <name type="scientific">Rhodospirillum centenum (strain ATCC 51521 / SW)</name>
    <dbReference type="NCBI Taxonomy" id="414684"/>
    <lineage>
        <taxon>Bacteria</taxon>
        <taxon>Pseudomonadati</taxon>
        <taxon>Pseudomonadota</taxon>
        <taxon>Alphaproteobacteria</taxon>
        <taxon>Rhodospirillales</taxon>
        <taxon>Rhodospirillaceae</taxon>
        <taxon>Rhodospirillum</taxon>
    </lineage>
</organism>
<feature type="domain" description="Cation efflux protein cytoplasmic" evidence="11">
    <location>
        <begin position="196"/>
        <end position="270"/>
    </location>
</feature>
<evidence type="ECO:0000256" key="4">
    <source>
        <dbReference type="ARBA" id="ARBA00022692"/>
    </source>
</evidence>
<keyword evidence="5" id="KW-0864">Zinc transport</keyword>
<dbReference type="Pfam" id="PF16916">
    <property type="entry name" value="ZT_dimer"/>
    <property type="match status" value="1"/>
</dbReference>
<keyword evidence="13" id="KW-1185">Reference proteome</keyword>
<dbReference type="PANTHER" id="PTHR11562:SF17">
    <property type="entry name" value="RE54080P-RELATED"/>
    <property type="match status" value="1"/>
</dbReference>
<dbReference type="HOGENOM" id="CLU_013430_0_0_5"/>
<feature type="transmembrane region" description="Helical" evidence="9">
    <location>
        <begin position="68"/>
        <end position="87"/>
    </location>
</feature>
<evidence type="ECO:0000256" key="2">
    <source>
        <dbReference type="ARBA" id="ARBA00008873"/>
    </source>
</evidence>
<evidence type="ECO:0000259" key="11">
    <source>
        <dbReference type="Pfam" id="PF16916"/>
    </source>
</evidence>
<comment type="subcellular location">
    <subcellularLocation>
        <location evidence="1">Membrane</location>
        <topology evidence="1">Multi-pass membrane protein</topology>
    </subcellularLocation>
</comment>
<protein>
    <submittedName>
        <fullName evidence="12">Zinc transporter ZitB</fullName>
    </submittedName>
</protein>
<dbReference type="STRING" id="414684.RC1_3028"/>